<evidence type="ECO:0000256" key="1">
    <source>
        <dbReference type="ARBA" id="ARBA00006360"/>
    </source>
</evidence>
<evidence type="ECO:0000256" key="8">
    <source>
        <dbReference type="ARBA" id="ARBA00022840"/>
    </source>
</evidence>
<dbReference type="AlphaFoldDB" id="A0A2Z4Y3S8"/>
<dbReference type="Proteomes" id="UP000262583">
    <property type="component" value="Chromosome"/>
</dbReference>
<protein>
    <recommendedName>
        <fullName evidence="11">DNA polymerase III subunit gamma/tau</fullName>
        <ecNumber evidence="11">2.7.7.7</ecNumber>
    </recommendedName>
</protein>
<dbReference type="EC" id="2.7.7.7" evidence="11"/>
<feature type="region of interest" description="Disordered" evidence="12">
    <location>
        <begin position="1"/>
        <end position="62"/>
    </location>
</feature>
<feature type="domain" description="AAA+ ATPase" evidence="13">
    <location>
        <begin position="116"/>
        <end position="258"/>
    </location>
</feature>
<dbReference type="SMART" id="SM00382">
    <property type="entry name" value="AAA"/>
    <property type="match status" value="1"/>
</dbReference>
<feature type="compositionally biased region" description="Low complexity" evidence="12">
    <location>
        <begin position="543"/>
        <end position="560"/>
    </location>
</feature>
<organism evidence="14 15">
    <name type="scientific">Sumerlaea chitinivorans</name>
    <dbReference type="NCBI Taxonomy" id="2250252"/>
    <lineage>
        <taxon>Bacteria</taxon>
        <taxon>Candidatus Sumerlaeota</taxon>
        <taxon>Candidatus Sumerlaeia</taxon>
        <taxon>Candidatus Sumerlaeales</taxon>
        <taxon>Candidatus Sumerlaeaceae</taxon>
        <taxon>Candidatus Sumerlaea</taxon>
    </lineage>
</organism>
<dbReference type="Pfam" id="PF13177">
    <property type="entry name" value="DNA_pol3_delta2"/>
    <property type="match status" value="1"/>
</dbReference>
<dbReference type="NCBIfam" id="TIGR02397">
    <property type="entry name" value="dnaX_nterm"/>
    <property type="match status" value="1"/>
</dbReference>
<dbReference type="GO" id="GO:0006261">
    <property type="term" value="P:DNA-templated DNA replication"/>
    <property type="evidence" value="ECO:0007669"/>
    <property type="project" value="TreeGrafter"/>
</dbReference>
<dbReference type="InterPro" id="IPR022754">
    <property type="entry name" value="DNA_pol_III_gamma-3"/>
</dbReference>
<evidence type="ECO:0000256" key="9">
    <source>
        <dbReference type="ARBA" id="ARBA00022932"/>
    </source>
</evidence>
<gene>
    <name evidence="11" type="primary">dnaX</name>
    <name evidence="14" type="ORF">BRCON_0771</name>
</gene>
<dbReference type="InterPro" id="IPR008921">
    <property type="entry name" value="DNA_pol3_clamp-load_cplx_C"/>
</dbReference>
<evidence type="ECO:0000256" key="4">
    <source>
        <dbReference type="ARBA" id="ARBA00022705"/>
    </source>
</evidence>
<evidence type="ECO:0000313" key="15">
    <source>
        <dbReference type="Proteomes" id="UP000262583"/>
    </source>
</evidence>
<feature type="region of interest" description="Disordered" evidence="12">
    <location>
        <begin position="464"/>
        <end position="560"/>
    </location>
</feature>
<sequence length="762" mass="83558">MSPRKKKTTHSNENHEESLTEFLGGEGAESDFSDAPQSELGLFGEILEGSESTTQDEEVEQAPEAVLPLDKSVQPRAHQEPYVVLARRYRPQTFQDIVGQEHVRDALCAAISRGEIGHAYLFSGPRGTGKTSTARILAKALNCQENGPRPDPCGKCASCRAIAAGSSLDVIEIDAASNTGVDNIRDLRTGVVLAPFSRYKVYIVDEVHMLSMQAFNALLKTLEEPPPHVVFVLATTELHKVPETIVSRCQCFHFRRFTVSEIVRQLDRILELELSRRQLFIAPGERQAILELIARNSEGGMRDAQVALDQILVLSKGEITLAAVQRFLGMANVSALDEFVRALGERRTEDLLLIIDELVQSGFDLERFTRDVAHYLRDLLILRAAPSREELIGAAPDRLMAMRQLSETLPMTFLFNLSRAFASLADQMKQMLHARFALEFEIIRLTKLDPVDDLKRLIDRLDGVTGKVSSPAPETRGRTFTSGGERSVVTPPSPSPPEKTELSRDVLRPSDKQVVDPAVASSGATGVTGERENVPHTPRPVETATPAISSPATAPASLSPGQLSGTEFYQKLVALVANENEALSRSLREAALVKLSEQAVVLAVNPANRFVYDHLNRGPNFKKICAAIEQLLGRPIPLRIEFSDLGDGGGAATEAIKRIEEAPSKTAADQGAPPEKKHSVAGVVDPKSFGALEEAEDTDESLEAEPPIVDREKILESFREPLRGKALESYLERNGQAKKVVEEIRELFNVPDSNFGFKPNVT</sequence>
<evidence type="ECO:0000256" key="5">
    <source>
        <dbReference type="ARBA" id="ARBA00022723"/>
    </source>
</evidence>
<dbReference type="PRINTS" id="PR00300">
    <property type="entry name" value="CLPPROTEASEA"/>
</dbReference>
<dbReference type="CDD" id="cd00009">
    <property type="entry name" value="AAA"/>
    <property type="match status" value="1"/>
</dbReference>
<evidence type="ECO:0000256" key="7">
    <source>
        <dbReference type="ARBA" id="ARBA00022833"/>
    </source>
</evidence>
<evidence type="ECO:0000259" key="13">
    <source>
        <dbReference type="SMART" id="SM00382"/>
    </source>
</evidence>
<name>A0A2Z4Y3S8_SUMC1</name>
<dbReference type="PANTHER" id="PTHR11669:SF0">
    <property type="entry name" value="PROTEIN STICHEL-LIKE 2"/>
    <property type="match status" value="1"/>
</dbReference>
<dbReference type="GO" id="GO:0046872">
    <property type="term" value="F:metal ion binding"/>
    <property type="evidence" value="ECO:0007669"/>
    <property type="project" value="UniProtKB-KW"/>
</dbReference>
<evidence type="ECO:0000256" key="10">
    <source>
        <dbReference type="ARBA" id="ARBA00049244"/>
    </source>
</evidence>
<keyword evidence="7" id="KW-0862">Zinc</keyword>
<evidence type="ECO:0000313" key="14">
    <source>
        <dbReference type="EMBL" id="AXA35548.1"/>
    </source>
</evidence>
<comment type="subunit">
    <text evidence="11">DNA polymerase III contains a core (composed of alpha, epsilon and theta chains) that associates with a tau subunit. This core dimerizes to form the POLIII' complex. PolIII' associates with the gamma complex (composed of gamma, delta, delta', psi and chi chains) and with the beta chain to form the complete DNA polymerase III complex.</text>
</comment>
<evidence type="ECO:0000256" key="11">
    <source>
        <dbReference type="RuleBase" id="RU364063"/>
    </source>
</evidence>
<evidence type="ECO:0000256" key="6">
    <source>
        <dbReference type="ARBA" id="ARBA00022741"/>
    </source>
</evidence>
<dbReference type="KEGG" id="schv:BRCON_0771"/>
<dbReference type="Gene3D" id="3.40.50.300">
    <property type="entry name" value="P-loop containing nucleotide triphosphate hydrolases"/>
    <property type="match status" value="1"/>
</dbReference>
<comment type="function">
    <text evidence="11">DNA polymerase III is a complex, multichain enzyme responsible for most of the replicative synthesis in bacteria. This DNA polymerase also exhibits 3' to 5' exonuclease activity.</text>
</comment>
<dbReference type="Gene3D" id="1.10.8.60">
    <property type="match status" value="1"/>
</dbReference>
<keyword evidence="4 11" id="KW-0235">DNA replication</keyword>
<dbReference type="GO" id="GO:0009360">
    <property type="term" value="C:DNA polymerase III complex"/>
    <property type="evidence" value="ECO:0007669"/>
    <property type="project" value="InterPro"/>
</dbReference>
<feature type="region of interest" description="Disordered" evidence="12">
    <location>
        <begin position="661"/>
        <end position="680"/>
    </location>
</feature>
<dbReference type="InterPro" id="IPR003593">
    <property type="entry name" value="AAA+_ATPase"/>
</dbReference>
<dbReference type="InterPro" id="IPR001270">
    <property type="entry name" value="ClpA/B"/>
</dbReference>
<evidence type="ECO:0000256" key="3">
    <source>
        <dbReference type="ARBA" id="ARBA00022695"/>
    </source>
</evidence>
<dbReference type="PANTHER" id="PTHR11669">
    <property type="entry name" value="REPLICATION FACTOR C / DNA POLYMERASE III GAMMA-TAU SUBUNIT"/>
    <property type="match status" value="1"/>
</dbReference>
<dbReference type="InterPro" id="IPR050238">
    <property type="entry name" value="DNA_Rep/Repair_Clamp_Loader"/>
</dbReference>
<keyword evidence="5" id="KW-0479">Metal-binding</keyword>
<dbReference type="NCBIfam" id="NF004046">
    <property type="entry name" value="PRK05563.1"/>
    <property type="match status" value="1"/>
</dbReference>
<feature type="compositionally biased region" description="Basic and acidic residues" evidence="12">
    <location>
        <begin position="498"/>
        <end position="514"/>
    </location>
</feature>
<dbReference type="EMBL" id="CP030759">
    <property type="protein sequence ID" value="AXA35548.1"/>
    <property type="molecule type" value="Genomic_DNA"/>
</dbReference>
<dbReference type="GO" id="GO:0005524">
    <property type="term" value="F:ATP binding"/>
    <property type="evidence" value="ECO:0007669"/>
    <property type="project" value="UniProtKB-KW"/>
</dbReference>
<dbReference type="InterPro" id="IPR012763">
    <property type="entry name" value="DNA_pol_III_sug/sutau_N"/>
</dbReference>
<dbReference type="Gene3D" id="1.20.272.10">
    <property type="match status" value="1"/>
</dbReference>
<keyword evidence="3 11" id="KW-0548">Nucleotidyltransferase</keyword>
<comment type="similarity">
    <text evidence="1 11">Belongs to the DnaX/STICHEL family.</text>
</comment>
<dbReference type="GO" id="GO:0003677">
    <property type="term" value="F:DNA binding"/>
    <property type="evidence" value="ECO:0007669"/>
    <property type="project" value="InterPro"/>
</dbReference>
<dbReference type="InterPro" id="IPR027417">
    <property type="entry name" value="P-loop_NTPase"/>
</dbReference>
<dbReference type="SUPFAM" id="SSF52540">
    <property type="entry name" value="P-loop containing nucleoside triphosphate hydrolases"/>
    <property type="match status" value="1"/>
</dbReference>
<reference evidence="14 15" key="1">
    <citation type="submission" date="2018-05" db="EMBL/GenBank/DDBJ databases">
        <title>A metagenomic window into the 2 km-deep terrestrial subsurface aquifer revealed taxonomically and functionally diverse microbial community comprising novel uncultured bacterial lineages.</title>
        <authorList>
            <person name="Kadnikov V.V."/>
            <person name="Mardanov A.V."/>
            <person name="Beletsky A.V."/>
            <person name="Banks D."/>
            <person name="Pimenov N.V."/>
            <person name="Frank Y.A."/>
            <person name="Karnachuk O.V."/>
            <person name="Ravin N.V."/>
        </authorList>
    </citation>
    <scope>NUCLEOTIDE SEQUENCE [LARGE SCALE GENOMIC DNA]</scope>
    <source>
        <strain evidence="14">BY</strain>
    </source>
</reference>
<dbReference type="FunFam" id="3.40.50.300:FF:000014">
    <property type="entry name" value="DNA polymerase III subunit gamma/tau"/>
    <property type="match status" value="1"/>
</dbReference>
<evidence type="ECO:0000256" key="2">
    <source>
        <dbReference type="ARBA" id="ARBA00022679"/>
    </source>
</evidence>
<proteinExistence type="inferred from homology"/>
<dbReference type="SUPFAM" id="SSF48019">
    <property type="entry name" value="post-AAA+ oligomerization domain-like"/>
    <property type="match status" value="1"/>
</dbReference>
<dbReference type="Pfam" id="PF12169">
    <property type="entry name" value="DNA_pol3_gamma3"/>
    <property type="match status" value="1"/>
</dbReference>
<dbReference type="GO" id="GO:0003887">
    <property type="term" value="F:DNA-directed DNA polymerase activity"/>
    <property type="evidence" value="ECO:0007669"/>
    <property type="project" value="UniProtKB-KW"/>
</dbReference>
<keyword evidence="2 11" id="KW-0808">Transferase</keyword>
<comment type="catalytic activity">
    <reaction evidence="10 11">
        <text>DNA(n) + a 2'-deoxyribonucleoside 5'-triphosphate = DNA(n+1) + diphosphate</text>
        <dbReference type="Rhea" id="RHEA:22508"/>
        <dbReference type="Rhea" id="RHEA-COMP:17339"/>
        <dbReference type="Rhea" id="RHEA-COMP:17340"/>
        <dbReference type="ChEBI" id="CHEBI:33019"/>
        <dbReference type="ChEBI" id="CHEBI:61560"/>
        <dbReference type="ChEBI" id="CHEBI:173112"/>
        <dbReference type="EC" id="2.7.7.7"/>
    </reaction>
</comment>
<keyword evidence="6 11" id="KW-0547">Nucleotide-binding</keyword>
<keyword evidence="8 11" id="KW-0067">ATP-binding</keyword>
<accession>A0A2Z4Y3S8</accession>
<keyword evidence="9 11" id="KW-0239">DNA-directed DNA polymerase</keyword>
<evidence type="ECO:0000256" key="12">
    <source>
        <dbReference type="SAM" id="MobiDB-lite"/>
    </source>
</evidence>